<keyword evidence="4" id="KW-0479">Metal-binding</keyword>
<dbReference type="OMA" id="PINIMIC"/>
<feature type="binding site" evidence="4">
    <location>
        <position position="217"/>
    </location>
    <ligand>
        <name>a divalent metal cation</name>
        <dbReference type="ChEBI" id="CHEBI:60240"/>
    </ligand>
</feature>
<dbReference type="GO" id="GO:0004473">
    <property type="term" value="F:malate dehydrogenase (decarboxylating) (NADP+) activity"/>
    <property type="evidence" value="ECO:0007669"/>
    <property type="project" value="TreeGrafter"/>
</dbReference>
<evidence type="ECO:0000313" key="7">
    <source>
        <dbReference type="EMBL" id="CAE8630418.1"/>
    </source>
</evidence>
<feature type="binding site" evidence="4">
    <location>
        <position position="218"/>
    </location>
    <ligand>
        <name>a divalent metal cation</name>
        <dbReference type="ChEBI" id="CHEBI:60240"/>
    </ligand>
</feature>
<sequence length="343" mass="37432">VRAVRSLGHDLWAYAYMKTLRNRSLDLFYSVLLREPAELLPCVYTPTVGEACQKFGKLPLQRQSGCYVSLSDRGSVRQVLQEYASQNLTRNSDGTFACDCIVFSDGGRILGLGDLGTWGMGIPMGKLDLYTVCGGFDPRKTMPVIIDVGCGGPEMNTDRIVVRDHPLYTGLRQDRATEQSAAGTRVNSVYQGGNSLITEFMQAAADTFGKGCLLQFEDFNSNDAFPLLAEFKDKFLTYNDDIQGTAAVAVAGLLGAIKLRRPDCTNLVEALRQECFLFHGSGSANIGTMALLASEVGVPKAQLFATNSRGLLWRDADGKDGNFRNNEQKTFAQVGPRPSFDST</sequence>
<comment type="similarity">
    <text evidence="1">Belongs to the malic enzymes family.</text>
</comment>
<dbReference type="SMART" id="SM01274">
    <property type="entry name" value="malic"/>
    <property type="match status" value="1"/>
</dbReference>
<feature type="non-terminal residue" evidence="7">
    <location>
        <position position="1"/>
    </location>
</feature>
<organism evidence="7 8">
    <name type="scientific">Polarella glacialis</name>
    <name type="common">Dinoflagellate</name>
    <dbReference type="NCBI Taxonomy" id="89957"/>
    <lineage>
        <taxon>Eukaryota</taxon>
        <taxon>Sar</taxon>
        <taxon>Alveolata</taxon>
        <taxon>Dinophyceae</taxon>
        <taxon>Suessiales</taxon>
        <taxon>Suessiaceae</taxon>
        <taxon>Polarella</taxon>
    </lineage>
</organism>
<dbReference type="PANTHER" id="PTHR23406:SF90">
    <property type="entry name" value="MALIC ENZYME-RELATED"/>
    <property type="match status" value="1"/>
</dbReference>
<dbReference type="Pfam" id="PF00390">
    <property type="entry name" value="malic"/>
    <property type="match status" value="1"/>
</dbReference>
<feature type="region of interest" description="Disordered" evidence="5">
    <location>
        <begin position="319"/>
        <end position="343"/>
    </location>
</feature>
<dbReference type="Proteomes" id="UP000654075">
    <property type="component" value="Unassembled WGS sequence"/>
</dbReference>
<dbReference type="OrthoDB" id="5365701at2759"/>
<dbReference type="Gene3D" id="3.40.50.720">
    <property type="entry name" value="NAD(P)-binding Rossmann-like Domain"/>
    <property type="match status" value="1"/>
</dbReference>
<feature type="active site" description="Proton acceptor" evidence="2">
    <location>
        <position position="126"/>
    </location>
</feature>
<gene>
    <name evidence="7" type="ORF">PGLA1383_LOCUS46759</name>
</gene>
<evidence type="ECO:0000256" key="1">
    <source>
        <dbReference type="ARBA" id="ARBA00008785"/>
    </source>
</evidence>
<dbReference type="SUPFAM" id="SSF51735">
    <property type="entry name" value="NAD(P)-binding Rossmann-fold domains"/>
    <property type="match status" value="1"/>
</dbReference>
<feature type="domain" description="Malic enzyme N-terminal" evidence="6">
    <location>
        <begin position="21"/>
        <end position="232"/>
    </location>
</feature>
<dbReference type="EMBL" id="CAJNNV010029875">
    <property type="protein sequence ID" value="CAE8630418.1"/>
    <property type="molecule type" value="Genomic_DNA"/>
</dbReference>
<feature type="binding site" evidence="3">
    <location>
        <position position="108"/>
    </location>
    <ligand>
        <name>(S)-malate</name>
        <dbReference type="ChEBI" id="CHEBI:15589"/>
    </ligand>
</feature>
<dbReference type="GO" id="GO:0006108">
    <property type="term" value="P:malate metabolic process"/>
    <property type="evidence" value="ECO:0007669"/>
    <property type="project" value="TreeGrafter"/>
</dbReference>
<evidence type="ECO:0000256" key="5">
    <source>
        <dbReference type="SAM" id="MobiDB-lite"/>
    </source>
</evidence>
<keyword evidence="8" id="KW-1185">Reference proteome</keyword>
<dbReference type="GO" id="GO:0005739">
    <property type="term" value="C:mitochondrion"/>
    <property type="evidence" value="ECO:0007669"/>
    <property type="project" value="TreeGrafter"/>
</dbReference>
<dbReference type="InterPro" id="IPR012301">
    <property type="entry name" value="Malic_N_dom"/>
</dbReference>
<evidence type="ECO:0000259" key="6">
    <source>
        <dbReference type="SMART" id="SM01274"/>
    </source>
</evidence>
<dbReference type="SUPFAM" id="SSF53223">
    <property type="entry name" value="Aminoacid dehydrogenase-like, N-terminal domain"/>
    <property type="match status" value="1"/>
</dbReference>
<feature type="non-terminal residue" evidence="7">
    <location>
        <position position="343"/>
    </location>
</feature>
<evidence type="ECO:0000256" key="4">
    <source>
        <dbReference type="PIRSR" id="PIRSR000106-3"/>
    </source>
</evidence>
<dbReference type="GO" id="GO:0046872">
    <property type="term" value="F:metal ion binding"/>
    <property type="evidence" value="ECO:0007669"/>
    <property type="project" value="UniProtKB-KW"/>
</dbReference>
<name>A0A813GYP8_POLGL</name>
<feature type="binding site" evidence="4">
    <location>
        <position position="241"/>
    </location>
    <ligand>
        <name>a divalent metal cation</name>
        <dbReference type="ChEBI" id="CHEBI:60240"/>
    </ligand>
</feature>
<proteinExistence type="inferred from homology"/>
<reference evidence="7" key="1">
    <citation type="submission" date="2021-02" db="EMBL/GenBank/DDBJ databases">
        <authorList>
            <person name="Dougan E. K."/>
            <person name="Rhodes N."/>
            <person name="Thang M."/>
            <person name="Chan C."/>
        </authorList>
    </citation>
    <scope>NUCLEOTIDE SEQUENCE</scope>
</reference>
<comment type="cofactor">
    <cofactor evidence="4">
        <name>Mg(2+)</name>
        <dbReference type="ChEBI" id="CHEBI:18420"/>
    </cofactor>
    <cofactor evidence="4">
        <name>Mn(2+)</name>
        <dbReference type="ChEBI" id="CHEBI:29035"/>
    </cofactor>
    <text evidence="4">Divalent metal cations. Prefers magnesium or manganese.</text>
</comment>
<dbReference type="GO" id="GO:0051287">
    <property type="term" value="F:NAD binding"/>
    <property type="evidence" value="ECO:0007669"/>
    <property type="project" value="InterPro"/>
</dbReference>
<dbReference type="InterPro" id="IPR036291">
    <property type="entry name" value="NAD(P)-bd_dom_sf"/>
</dbReference>
<comment type="caution">
    <text evidence="7">The sequence shown here is derived from an EMBL/GenBank/DDBJ whole genome shotgun (WGS) entry which is preliminary data.</text>
</comment>
<feature type="active site" description="Proton donor" evidence="2">
    <location>
        <position position="44"/>
    </location>
</feature>
<dbReference type="Gene3D" id="3.40.50.10380">
    <property type="entry name" value="Malic enzyme, N-terminal domain"/>
    <property type="match status" value="1"/>
</dbReference>
<dbReference type="PIRSF" id="PIRSF000106">
    <property type="entry name" value="ME"/>
    <property type="match status" value="1"/>
</dbReference>
<evidence type="ECO:0000256" key="3">
    <source>
        <dbReference type="PIRSR" id="PIRSR000106-2"/>
    </source>
</evidence>
<dbReference type="AlphaFoldDB" id="A0A813GYP8"/>
<dbReference type="InterPro" id="IPR001891">
    <property type="entry name" value="Malic_OxRdtase"/>
</dbReference>
<evidence type="ECO:0000313" key="8">
    <source>
        <dbReference type="Proteomes" id="UP000654075"/>
    </source>
</evidence>
<dbReference type="InterPro" id="IPR037062">
    <property type="entry name" value="Malic_N_dom_sf"/>
</dbReference>
<dbReference type="Pfam" id="PF03949">
    <property type="entry name" value="Malic_M"/>
    <property type="match status" value="1"/>
</dbReference>
<dbReference type="InterPro" id="IPR046346">
    <property type="entry name" value="Aminoacid_DH-like_N_sf"/>
</dbReference>
<accession>A0A813GYP8</accession>
<evidence type="ECO:0000256" key="2">
    <source>
        <dbReference type="PIRSR" id="PIRSR000106-1"/>
    </source>
</evidence>
<dbReference type="InterPro" id="IPR012302">
    <property type="entry name" value="Malic_NAD-bd"/>
</dbReference>
<dbReference type="PANTHER" id="PTHR23406">
    <property type="entry name" value="MALIC ENZYME-RELATED"/>
    <property type="match status" value="1"/>
</dbReference>
<protein>
    <recommendedName>
        <fullName evidence="6">Malic enzyme N-terminal domain-containing protein</fullName>
    </recommendedName>
</protein>